<organism evidence="2 3">
    <name type="scientific">Acidithiobacillus caldus (strain ATCC 51756 / DSM 8584 / KU)</name>
    <dbReference type="NCBI Taxonomy" id="637389"/>
    <lineage>
        <taxon>Bacteria</taxon>
        <taxon>Pseudomonadati</taxon>
        <taxon>Pseudomonadota</taxon>
        <taxon>Acidithiobacillia</taxon>
        <taxon>Acidithiobacillales</taxon>
        <taxon>Acidithiobacillaceae</taxon>
        <taxon>Acidithiobacillus</taxon>
    </lineage>
</organism>
<gene>
    <name evidence="2" type="ORF">Acaty_c1554</name>
</gene>
<dbReference type="RefSeq" id="WP_004872422.1">
    <property type="nucleotide sequence ID" value="NZ_CP005986.1"/>
</dbReference>
<sequence>MEAFEFIQQAELAAQLAWEAAKVANPAQLGTYQKHPDVPDNQHHYARDLLARGMQGQPVTYDGHRLDPEFILAANNVKNFFESVGWGGTSVASSEPASKECAMAVFLKYQDRVREHVGGDWDLGTRAEAGMKKLLHRFGLFYTPDPEKLAEFVRERLDPLFEDGTRLSQHRSTTSAPSRSDPRVDQLAHSLSHRFAQESADRNTANQLASRSGSSWGMGGPS</sequence>
<dbReference type="EMBL" id="CP005986">
    <property type="protein sequence ID" value="AIA55418.1"/>
    <property type="molecule type" value="Genomic_DNA"/>
</dbReference>
<feature type="region of interest" description="Disordered" evidence="1">
    <location>
        <begin position="163"/>
        <end position="222"/>
    </location>
</feature>
<dbReference type="Proteomes" id="UP000005522">
    <property type="component" value="Chromosome"/>
</dbReference>
<proteinExistence type="predicted"/>
<feature type="compositionally biased region" description="Polar residues" evidence="1">
    <location>
        <begin position="166"/>
        <end position="178"/>
    </location>
</feature>
<protein>
    <submittedName>
        <fullName evidence="2">Uncharacterized protein</fullName>
    </submittedName>
</protein>
<name>A0A059ZVD0_ACICK</name>
<feature type="compositionally biased region" description="Polar residues" evidence="1">
    <location>
        <begin position="202"/>
        <end position="215"/>
    </location>
</feature>
<evidence type="ECO:0000313" key="3">
    <source>
        <dbReference type="Proteomes" id="UP000005522"/>
    </source>
</evidence>
<dbReference type="AlphaFoldDB" id="A0A059ZVD0"/>
<dbReference type="HOGENOM" id="CLU_1243116_0_0_6"/>
<reference evidence="2 3" key="1">
    <citation type="journal article" date="2009" name="J. Bacteriol.">
        <title>Draft genome sequence of the extremely acidophilic bacterium Acidithiobacillus caldus ATCC 51756 reveals metabolic versatility in the genus Acidithiobacillus.</title>
        <authorList>
            <person name="Valdes J."/>
            <person name="Quatrini R."/>
            <person name="Hallberg K."/>
            <person name="Dopson M."/>
            <person name="Valenzuela P.D."/>
            <person name="Holmes D.S."/>
        </authorList>
    </citation>
    <scope>NUCLEOTIDE SEQUENCE [LARGE SCALE GENOMIC DNA]</scope>
    <source>
        <strain evidence="3">ATCC 51756 / DSM 8584 / KU</strain>
    </source>
</reference>
<evidence type="ECO:0000256" key="1">
    <source>
        <dbReference type="SAM" id="MobiDB-lite"/>
    </source>
</evidence>
<evidence type="ECO:0000313" key="2">
    <source>
        <dbReference type="EMBL" id="AIA55418.1"/>
    </source>
</evidence>
<dbReference type="KEGG" id="acz:Acaty_c1554"/>
<accession>A0A059ZVD0</accession>